<dbReference type="InterPro" id="IPR003594">
    <property type="entry name" value="HATPase_dom"/>
</dbReference>
<evidence type="ECO:0000256" key="2">
    <source>
        <dbReference type="ARBA" id="ARBA00012438"/>
    </source>
</evidence>
<evidence type="ECO:0000256" key="7">
    <source>
        <dbReference type="ARBA" id="ARBA00022840"/>
    </source>
</evidence>
<keyword evidence="6" id="KW-0418">Kinase</keyword>
<keyword evidence="3" id="KW-0597">Phosphoprotein</keyword>
<evidence type="ECO:0000313" key="14">
    <source>
        <dbReference type="EMBL" id="KUN78974.1"/>
    </source>
</evidence>
<keyword evidence="5" id="KW-0547">Nucleotide-binding</keyword>
<organism evidence="14 15">
    <name type="scientific">Streptomyces griseoruber</name>
    <dbReference type="NCBI Taxonomy" id="1943"/>
    <lineage>
        <taxon>Bacteria</taxon>
        <taxon>Bacillati</taxon>
        <taxon>Actinomycetota</taxon>
        <taxon>Actinomycetes</taxon>
        <taxon>Kitasatosporales</taxon>
        <taxon>Streptomycetaceae</taxon>
        <taxon>Streptomyces</taxon>
    </lineage>
</organism>
<feature type="domain" description="DUF7134" evidence="13">
    <location>
        <begin position="19"/>
        <end position="152"/>
    </location>
</feature>
<feature type="domain" description="Histidine kinase/HSP90-like ATPase" evidence="11">
    <location>
        <begin position="302"/>
        <end position="394"/>
    </location>
</feature>
<feature type="transmembrane region" description="Helical" evidence="10">
    <location>
        <begin position="141"/>
        <end position="160"/>
    </location>
</feature>
<dbReference type="RefSeq" id="WP_055632159.1">
    <property type="nucleotide sequence ID" value="NZ_JBIRRP010000029.1"/>
</dbReference>
<feature type="transmembrane region" description="Helical" evidence="10">
    <location>
        <begin position="55"/>
        <end position="72"/>
    </location>
</feature>
<dbReference type="EC" id="2.7.13.3" evidence="2"/>
<dbReference type="EMBL" id="LMWW01000051">
    <property type="protein sequence ID" value="KUN78974.1"/>
    <property type="molecule type" value="Genomic_DNA"/>
</dbReference>
<feature type="transmembrane region" description="Helical" evidence="10">
    <location>
        <begin position="24"/>
        <end position="43"/>
    </location>
</feature>
<dbReference type="InterPro" id="IPR055558">
    <property type="entry name" value="DUF7134"/>
</dbReference>
<evidence type="ECO:0000256" key="9">
    <source>
        <dbReference type="SAM" id="Coils"/>
    </source>
</evidence>
<keyword evidence="4" id="KW-0808">Transferase</keyword>
<keyword evidence="10" id="KW-1133">Transmembrane helix</keyword>
<keyword evidence="10" id="KW-0472">Membrane</keyword>
<dbReference type="AlphaFoldDB" id="A0A124I1Z5"/>
<keyword evidence="10" id="KW-0812">Transmembrane</keyword>
<dbReference type="Proteomes" id="UP000052982">
    <property type="component" value="Unassembled WGS sequence"/>
</dbReference>
<keyword evidence="15" id="KW-1185">Reference proteome</keyword>
<dbReference type="InterPro" id="IPR050482">
    <property type="entry name" value="Sensor_HK_TwoCompSys"/>
</dbReference>
<proteinExistence type="predicted"/>
<gene>
    <name evidence="14" type="ORF">AQJ64_30000</name>
</gene>
<evidence type="ECO:0000256" key="10">
    <source>
        <dbReference type="SAM" id="Phobius"/>
    </source>
</evidence>
<keyword evidence="7" id="KW-0067">ATP-binding</keyword>
<dbReference type="GO" id="GO:0000155">
    <property type="term" value="F:phosphorelay sensor kinase activity"/>
    <property type="evidence" value="ECO:0007669"/>
    <property type="project" value="InterPro"/>
</dbReference>
<comment type="catalytic activity">
    <reaction evidence="1">
        <text>ATP + protein L-histidine = ADP + protein N-phospho-L-histidine.</text>
        <dbReference type="EC" id="2.7.13.3"/>
    </reaction>
</comment>
<keyword evidence="9" id="KW-0175">Coiled coil</keyword>
<evidence type="ECO:0000313" key="15">
    <source>
        <dbReference type="Proteomes" id="UP000052982"/>
    </source>
</evidence>
<evidence type="ECO:0000259" key="13">
    <source>
        <dbReference type="Pfam" id="PF23539"/>
    </source>
</evidence>
<dbReference type="SUPFAM" id="SSF55874">
    <property type="entry name" value="ATPase domain of HSP90 chaperone/DNA topoisomerase II/histidine kinase"/>
    <property type="match status" value="1"/>
</dbReference>
<dbReference type="STRING" id="1943.AQJ64_30000"/>
<dbReference type="GO" id="GO:0046983">
    <property type="term" value="F:protein dimerization activity"/>
    <property type="evidence" value="ECO:0007669"/>
    <property type="project" value="InterPro"/>
</dbReference>
<dbReference type="Gene3D" id="1.20.5.1930">
    <property type="match status" value="1"/>
</dbReference>
<keyword evidence="8" id="KW-0902">Two-component regulatory system</keyword>
<dbReference type="GO" id="GO:0016020">
    <property type="term" value="C:membrane"/>
    <property type="evidence" value="ECO:0007669"/>
    <property type="project" value="InterPro"/>
</dbReference>
<dbReference type="OrthoDB" id="227596at2"/>
<dbReference type="CDD" id="cd16917">
    <property type="entry name" value="HATPase_UhpB-NarQ-NarX-like"/>
    <property type="match status" value="1"/>
</dbReference>
<sequence length="395" mass="41879">MSPFPQSSVAWARSLHRTAAGNPYLLDTALALTAATVSVRLLIASRQPDGTPWPWWMYLLAVATAAPLPWRRRAPVLCMVLVWAALGPYSHLAHAIQPQFQFAALIALYTAAAHTAPRSRAVIAAATVVIAVVGTRSLGGAFSSILTFGCALMLGSLVWTQRQLNEQLVRRAEQLEREQEAEAAKAAAEERTRIARDMHDILAHSVSLMVVQAEAGPVVVRSAPDRAERAFDSIAETGRETLVQLRALLGVLRDSSETAQTAPQPGLAALPELVEGVRRAGIDVRLDDGGRTAPLSAGADSAAYRIIQEALTNVVKHSTARTVSVRLQRVDDGLRLEIEDDGGDGRRPVGSASVVRSGRGLVGIRERAAACGGSAEAGPGPEGRGFKVAATLPLS</sequence>
<comment type="caution">
    <text evidence="14">The sequence shown here is derived from an EMBL/GenBank/DDBJ whole genome shotgun (WGS) entry which is preliminary data.</text>
</comment>
<evidence type="ECO:0000256" key="3">
    <source>
        <dbReference type="ARBA" id="ARBA00022553"/>
    </source>
</evidence>
<feature type="domain" description="Signal transduction histidine kinase subgroup 3 dimerisation and phosphoacceptor" evidence="12">
    <location>
        <begin position="190"/>
        <end position="255"/>
    </location>
</feature>
<evidence type="ECO:0000256" key="6">
    <source>
        <dbReference type="ARBA" id="ARBA00022777"/>
    </source>
</evidence>
<feature type="coiled-coil region" evidence="9">
    <location>
        <begin position="158"/>
        <end position="192"/>
    </location>
</feature>
<protein>
    <recommendedName>
        <fullName evidence="2">histidine kinase</fullName>
        <ecNumber evidence="2">2.7.13.3</ecNumber>
    </recommendedName>
</protein>
<evidence type="ECO:0000259" key="11">
    <source>
        <dbReference type="Pfam" id="PF02518"/>
    </source>
</evidence>
<dbReference type="PANTHER" id="PTHR24421:SF10">
    <property type="entry name" value="NITRATE_NITRITE SENSOR PROTEIN NARQ"/>
    <property type="match status" value="1"/>
</dbReference>
<accession>A0A124I1Z5</accession>
<evidence type="ECO:0000256" key="1">
    <source>
        <dbReference type="ARBA" id="ARBA00000085"/>
    </source>
</evidence>
<dbReference type="PANTHER" id="PTHR24421">
    <property type="entry name" value="NITRATE/NITRITE SENSOR PROTEIN NARX-RELATED"/>
    <property type="match status" value="1"/>
</dbReference>
<dbReference type="InterPro" id="IPR036890">
    <property type="entry name" value="HATPase_C_sf"/>
</dbReference>
<evidence type="ECO:0000256" key="4">
    <source>
        <dbReference type="ARBA" id="ARBA00022679"/>
    </source>
</evidence>
<dbReference type="Pfam" id="PF07730">
    <property type="entry name" value="HisKA_3"/>
    <property type="match status" value="1"/>
</dbReference>
<evidence type="ECO:0000256" key="5">
    <source>
        <dbReference type="ARBA" id="ARBA00022741"/>
    </source>
</evidence>
<name>A0A124I1Z5_9ACTN</name>
<dbReference type="GO" id="GO:0005524">
    <property type="term" value="F:ATP binding"/>
    <property type="evidence" value="ECO:0007669"/>
    <property type="project" value="UniProtKB-KW"/>
</dbReference>
<dbReference type="InterPro" id="IPR011712">
    <property type="entry name" value="Sig_transdc_His_kin_sub3_dim/P"/>
</dbReference>
<reference evidence="14 15" key="1">
    <citation type="submission" date="2015-10" db="EMBL/GenBank/DDBJ databases">
        <title>Draft genome sequence of Streptomyces griseoruber DSM 40281, type strain for the species Streptomyces griseoruber.</title>
        <authorList>
            <person name="Ruckert C."/>
            <person name="Winkler A."/>
            <person name="Kalinowski J."/>
            <person name="Kampfer P."/>
            <person name="Glaeser S."/>
        </authorList>
    </citation>
    <scope>NUCLEOTIDE SEQUENCE [LARGE SCALE GENOMIC DNA]</scope>
    <source>
        <strain evidence="14 15">DSM 40281</strain>
    </source>
</reference>
<dbReference type="Pfam" id="PF23539">
    <property type="entry name" value="DUF7134"/>
    <property type="match status" value="1"/>
</dbReference>
<dbReference type="Gene3D" id="3.30.565.10">
    <property type="entry name" value="Histidine kinase-like ATPase, C-terminal domain"/>
    <property type="match status" value="1"/>
</dbReference>
<dbReference type="Pfam" id="PF02518">
    <property type="entry name" value="HATPase_c"/>
    <property type="match status" value="1"/>
</dbReference>
<feature type="transmembrane region" description="Helical" evidence="10">
    <location>
        <begin position="92"/>
        <end position="112"/>
    </location>
</feature>
<evidence type="ECO:0000256" key="8">
    <source>
        <dbReference type="ARBA" id="ARBA00023012"/>
    </source>
</evidence>
<evidence type="ECO:0000259" key="12">
    <source>
        <dbReference type="Pfam" id="PF07730"/>
    </source>
</evidence>